<protein>
    <submittedName>
        <fullName evidence="9">TRIC cation channel family protein</fullName>
    </submittedName>
</protein>
<dbReference type="PANTHER" id="PTHR30506:SF3">
    <property type="entry name" value="UPF0126 INNER MEMBRANE PROTEIN YADS-RELATED"/>
    <property type="match status" value="1"/>
</dbReference>
<dbReference type="InterPro" id="IPR005115">
    <property type="entry name" value="Gly_transporter"/>
</dbReference>
<evidence type="ECO:0000256" key="4">
    <source>
        <dbReference type="ARBA" id="ARBA00022692"/>
    </source>
</evidence>
<feature type="transmembrane region" description="Helical" evidence="7">
    <location>
        <begin position="117"/>
        <end position="138"/>
    </location>
</feature>
<evidence type="ECO:0000259" key="8">
    <source>
        <dbReference type="Pfam" id="PF03458"/>
    </source>
</evidence>
<dbReference type="EMBL" id="JAPNUD010000080">
    <property type="protein sequence ID" value="MDA0643951.1"/>
    <property type="molecule type" value="Genomic_DNA"/>
</dbReference>
<reference evidence="9 10" key="1">
    <citation type="submission" date="2022-11" db="EMBL/GenBank/DDBJ databases">
        <title>Nonomuraea corallina sp. nov., a new species of the genus Nonomuraea isolated from sea side sediment in Thai sea.</title>
        <authorList>
            <person name="Ngamcharungchit C."/>
            <person name="Matsumoto A."/>
            <person name="Suriyachadkun C."/>
            <person name="Panbangred W."/>
            <person name="Inahashi Y."/>
            <person name="Intra B."/>
        </authorList>
    </citation>
    <scope>NUCLEOTIDE SEQUENCE [LARGE SCALE GENOMIC DNA]</scope>
    <source>
        <strain evidence="9 10">DSM 43553</strain>
    </source>
</reference>
<proteinExistence type="inferred from homology"/>
<accession>A0ABT4T358</accession>
<comment type="subcellular location">
    <subcellularLocation>
        <location evidence="1">Cell membrane</location>
        <topology evidence="1">Multi-pass membrane protein</topology>
    </subcellularLocation>
</comment>
<evidence type="ECO:0000313" key="9">
    <source>
        <dbReference type="EMBL" id="MDA0643951.1"/>
    </source>
</evidence>
<evidence type="ECO:0000256" key="5">
    <source>
        <dbReference type="ARBA" id="ARBA00022989"/>
    </source>
</evidence>
<keyword evidence="5 7" id="KW-1133">Transmembrane helix</keyword>
<organism evidence="9 10">
    <name type="scientific">Nonomuraea ferruginea</name>
    <dbReference type="NCBI Taxonomy" id="46174"/>
    <lineage>
        <taxon>Bacteria</taxon>
        <taxon>Bacillati</taxon>
        <taxon>Actinomycetota</taxon>
        <taxon>Actinomycetes</taxon>
        <taxon>Streptosporangiales</taxon>
        <taxon>Streptosporangiaceae</taxon>
        <taxon>Nonomuraea</taxon>
    </lineage>
</organism>
<evidence type="ECO:0000256" key="7">
    <source>
        <dbReference type="SAM" id="Phobius"/>
    </source>
</evidence>
<evidence type="ECO:0000313" key="10">
    <source>
        <dbReference type="Proteomes" id="UP001212498"/>
    </source>
</evidence>
<keyword evidence="4 7" id="KW-0812">Transmembrane</keyword>
<dbReference type="Proteomes" id="UP001212498">
    <property type="component" value="Unassembled WGS sequence"/>
</dbReference>
<comment type="similarity">
    <text evidence="2">Belongs to the UPF0126 family.</text>
</comment>
<comment type="caution">
    <text evidence="9">The sequence shown here is derived from an EMBL/GenBank/DDBJ whole genome shotgun (WGS) entry which is preliminary data.</text>
</comment>
<keyword evidence="6 7" id="KW-0472">Membrane</keyword>
<keyword evidence="10" id="KW-1185">Reference proteome</keyword>
<evidence type="ECO:0000256" key="6">
    <source>
        <dbReference type="ARBA" id="ARBA00023136"/>
    </source>
</evidence>
<feature type="transmembrane region" description="Helical" evidence="7">
    <location>
        <begin position="150"/>
        <end position="167"/>
    </location>
</feature>
<dbReference type="RefSeq" id="WP_148034449.1">
    <property type="nucleotide sequence ID" value="NZ_BAABFD010000001.1"/>
</dbReference>
<sequence length="219" mass="22832">MDTATTVLDLVGVFLNALLGGTVARRDRLDLFGFLVIGIASGLGGGLIRDVLLQHGPPAALTDPAYIPTALAGTGVAFLLDISPPDWSPAFKFLDAAALSVWASVGAQKTMGVGLGWLPAILLGTITAVGGGAIRDLLLQRVPAVLQDTRWYASVAVLVAAVEVLGIATGFPVAGTVAAITLGVLLRIVAEWRGWTVPRGLEVRPSAVLRRRRRRDGDP</sequence>
<dbReference type="PANTHER" id="PTHR30506">
    <property type="entry name" value="INNER MEMBRANE PROTEIN"/>
    <property type="match status" value="1"/>
</dbReference>
<gene>
    <name evidence="9" type="ORF">OUY24_25260</name>
</gene>
<dbReference type="Pfam" id="PF03458">
    <property type="entry name" value="Gly_transporter"/>
    <property type="match status" value="2"/>
</dbReference>
<evidence type="ECO:0000256" key="2">
    <source>
        <dbReference type="ARBA" id="ARBA00008193"/>
    </source>
</evidence>
<evidence type="ECO:0000256" key="1">
    <source>
        <dbReference type="ARBA" id="ARBA00004651"/>
    </source>
</evidence>
<feature type="domain" description="Glycine transporter" evidence="8">
    <location>
        <begin position="93"/>
        <end position="164"/>
    </location>
</feature>
<evidence type="ECO:0000256" key="3">
    <source>
        <dbReference type="ARBA" id="ARBA00022475"/>
    </source>
</evidence>
<name>A0ABT4T358_9ACTN</name>
<keyword evidence="3" id="KW-1003">Cell membrane</keyword>
<feature type="domain" description="Glycine transporter" evidence="8">
    <location>
        <begin position="7"/>
        <end position="80"/>
    </location>
</feature>
<feature type="transmembrane region" description="Helical" evidence="7">
    <location>
        <begin position="31"/>
        <end position="48"/>
    </location>
</feature>
<feature type="transmembrane region" description="Helical" evidence="7">
    <location>
        <begin position="6"/>
        <end position="24"/>
    </location>
</feature>